<evidence type="ECO:0000256" key="1">
    <source>
        <dbReference type="SAM" id="Coils"/>
    </source>
</evidence>
<sequence>MIATGAAFLSVSWIAVPFLLAIFGLPALWAGGMAAGVFATIAGGALLLPSLFNLVLIGGGLWVGATVAQRLFYGGGTGEPTVGPNGTIDVEADTVEDWRDEVSKEQREREAELREFDDLLRRRDEFKKGGGPRY</sequence>
<name>A0A2P6VKW9_9CHLO</name>
<keyword evidence="3" id="KW-0813">Transport</keyword>
<evidence type="ECO:0000256" key="2">
    <source>
        <dbReference type="SAM" id="Phobius"/>
    </source>
</evidence>
<comment type="caution">
    <text evidence="3">The sequence shown here is derived from an EMBL/GenBank/DDBJ whole genome shotgun (WGS) entry which is preliminary data.</text>
</comment>
<keyword evidence="2" id="KW-0812">Transmembrane</keyword>
<keyword evidence="2" id="KW-1133">Transmembrane helix</keyword>
<evidence type="ECO:0000313" key="3">
    <source>
        <dbReference type="EMBL" id="PSC74729.1"/>
    </source>
</evidence>
<keyword evidence="4" id="KW-1185">Reference proteome</keyword>
<protein>
    <submittedName>
        <fullName evidence="3">Glucose transporter</fullName>
    </submittedName>
</protein>
<organism evidence="3 4">
    <name type="scientific">Micractinium conductrix</name>
    <dbReference type="NCBI Taxonomy" id="554055"/>
    <lineage>
        <taxon>Eukaryota</taxon>
        <taxon>Viridiplantae</taxon>
        <taxon>Chlorophyta</taxon>
        <taxon>core chlorophytes</taxon>
        <taxon>Trebouxiophyceae</taxon>
        <taxon>Chlorellales</taxon>
        <taxon>Chlorellaceae</taxon>
        <taxon>Chlorella clade</taxon>
        <taxon>Micractinium</taxon>
    </lineage>
</organism>
<gene>
    <name evidence="3" type="ORF">C2E20_2345</name>
</gene>
<dbReference type="AlphaFoldDB" id="A0A2P6VKW9"/>
<keyword evidence="1" id="KW-0175">Coiled coil</keyword>
<keyword evidence="3" id="KW-0762">Sugar transport</keyword>
<evidence type="ECO:0000313" key="4">
    <source>
        <dbReference type="Proteomes" id="UP000239649"/>
    </source>
</evidence>
<feature type="coiled-coil region" evidence="1">
    <location>
        <begin position="95"/>
        <end position="122"/>
    </location>
</feature>
<feature type="transmembrane region" description="Helical" evidence="2">
    <location>
        <begin position="35"/>
        <end position="63"/>
    </location>
</feature>
<feature type="transmembrane region" description="Helical" evidence="2">
    <location>
        <begin position="7"/>
        <end position="29"/>
    </location>
</feature>
<proteinExistence type="predicted"/>
<dbReference type="EMBL" id="LHPF02000004">
    <property type="protein sequence ID" value="PSC74729.1"/>
    <property type="molecule type" value="Genomic_DNA"/>
</dbReference>
<dbReference type="OrthoDB" id="10557707at2759"/>
<accession>A0A2P6VKW9</accession>
<reference evidence="3 4" key="1">
    <citation type="journal article" date="2018" name="Plant J.">
        <title>Genome sequences of Chlorella sorokiniana UTEX 1602 and Micractinium conductrix SAG 241.80: implications to maltose excretion by a green alga.</title>
        <authorList>
            <person name="Arriola M.B."/>
            <person name="Velmurugan N."/>
            <person name="Zhang Y."/>
            <person name="Plunkett M.H."/>
            <person name="Hondzo H."/>
            <person name="Barney B.M."/>
        </authorList>
    </citation>
    <scope>NUCLEOTIDE SEQUENCE [LARGE SCALE GENOMIC DNA]</scope>
    <source>
        <strain evidence="3 4">SAG 241.80</strain>
    </source>
</reference>
<keyword evidence="2" id="KW-0472">Membrane</keyword>
<dbReference type="Proteomes" id="UP000239649">
    <property type="component" value="Unassembled WGS sequence"/>
</dbReference>